<dbReference type="SUPFAM" id="SSF54285">
    <property type="entry name" value="MoaD/ThiS"/>
    <property type="match status" value="1"/>
</dbReference>
<evidence type="ECO:0000313" key="4">
    <source>
        <dbReference type="Proteomes" id="UP000778523"/>
    </source>
</evidence>
<proteinExistence type="inferred from homology"/>
<organism evidence="3 4">
    <name type="scientific">Uliginosibacterium aquaticum</name>
    <dbReference type="NCBI Taxonomy" id="2731212"/>
    <lineage>
        <taxon>Bacteria</taxon>
        <taxon>Pseudomonadati</taxon>
        <taxon>Pseudomonadota</taxon>
        <taxon>Betaproteobacteria</taxon>
        <taxon>Rhodocyclales</taxon>
        <taxon>Zoogloeaceae</taxon>
        <taxon>Uliginosibacterium</taxon>
    </lineage>
</organism>
<sequence>MQIAVAYANTFKKYWLRLEVPDTCTVAEGLERSGILAICPDIKLENQKVGVFGKVVKLDAGLHPGDRIEIYRPIVCDPAKVPRKNAADDDDDE</sequence>
<dbReference type="EMBL" id="JABCSC020000002">
    <property type="protein sequence ID" value="NSL54887.1"/>
    <property type="molecule type" value="Genomic_DNA"/>
</dbReference>
<dbReference type="RefSeq" id="WP_101943652.1">
    <property type="nucleotide sequence ID" value="NZ_JABCSC020000002.1"/>
</dbReference>
<evidence type="ECO:0000313" key="3">
    <source>
        <dbReference type="EMBL" id="NSL54887.1"/>
    </source>
</evidence>
<accession>A0ABX2IER2</accession>
<dbReference type="Proteomes" id="UP000778523">
    <property type="component" value="Unassembled WGS sequence"/>
</dbReference>
<evidence type="ECO:0000256" key="2">
    <source>
        <dbReference type="HAMAP-Rule" id="MF_00460"/>
    </source>
</evidence>
<dbReference type="HAMAP" id="MF_00460">
    <property type="entry name" value="UPF0125_RnfH"/>
    <property type="match status" value="1"/>
</dbReference>
<dbReference type="PANTHER" id="PTHR37483:SF1">
    <property type="entry name" value="UPF0125 PROTEIN RATB"/>
    <property type="match status" value="1"/>
</dbReference>
<dbReference type="NCBIfam" id="NF002490">
    <property type="entry name" value="PRK01777.1"/>
    <property type="match status" value="1"/>
</dbReference>
<protein>
    <recommendedName>
        <fullName evidence="2">UPF0125 protein HJ583_007615</fullName>
    </recommendedName>
</protein>
<evidence type="ECO:0000256" key="1">
    <source>
        <dbReference type="ARBA" id="ARBA00010645"/>
    </source>
</evidence>
<dbReference type="Gene3D" id="3.10.20.280">
    <property type="entry name" value="RnfH-like"/>
    <property type="match status" value="1"/>
</dbReference>
<comment type="caution">
    <text evidence="3">The sequence shown here is derived from an EMBL/GenBank/DDBJ whole genome shotgun (WGS) entry which is preliminary data.</text>
</comment>
<comment type="similarity">
    <text evidence="1 2">Belongs to the UPF0125 (RnfH) family.</text>
</comment>
<reference evidence="3 4" key="1">
    <citation type="submission" date="2020-06" db="EMBL/GenBank/DDBJ databases">
        <title>Draft genome of Uliginosibacterium sp. IMCC34675.</title>
        <authorList>
            <person name="Song J."/>
        </authorList>
    </citation>
    <scope>NUCLEOTIDE SEQUENCE [LARGE SCALE GENOMIC DNA]</scope>
    <source>
        <strain evidence="3 4">IMCC34675</strain>
    </source>
</reference>
<dbReference type="Pfam" id="PF03658">
    <property type="entry name" value="Ub-RnfH"/>
    <property type="match status" value="1"/>
</dbReference>
<dbReference type="InterPro" id="IPR016155">
    <property type="entry name" value="Mopterin_synth/thiamin_S_b"/>
</dbReference>
<keyword evidence="4" id="KW-1185">Reference proteome</keyword>
<name>A0ABX2IER2_9RHOO</name>
<dbReference type="InterPro" id="IPR037021">
    <property type="entry name" value="RnfH_sf"/>
</dbReference>
<gene>
    <name evidence="3" type="ORF">HJ583_007615</name>
</gene>
<dbReference type="InterPro" id="IPR005346">
    <property type="entry name" value="RnfH"/>
</dbReference>
<dbReference type="PANTHER" id="PTHR37483">
    <property type="entry name" value="UPF0125 PROTEIN RATB"/>
    <property type="match status" value="1"/>
</dbReference>